<keyword evidence="5" id="KW-0812">Transmembrane</keyword>
<dbReference type="GO" id="GO:0061617">
    <property type="term" value="C:MICOS complex"/>
    <property type="evidence" value="ECO:0007669"/>
    <property type="project" value="UniProtKB-UniRule"/>
</dbReference>
<dbReference type="InterPro" id="IPR031463">
    <property type="entry name" value="Mic12"/>
</dbReference>
<keyword evidence="13" id="KW-1185">Reference proteome</keyword>
<comment type="function">
    <text evidence="1 11">Component of the MICOS complex, a large protein complex of the mitochondrial inner membrane that plays crucial roles in the maintenance of crista junctions, inner membrane architecture, and formation of contact sites to the outer membrane.</text>
</comment>
<evidence type="ECO:0000256" key="4">
    <source>
        <dbReference type="ARBA" id="ARBA00018170"/>
    </source>
</evidence>
<reference evidence="12" key="1">
    <citation type="submission" date="2022-12" db="EMBL/GenBank/DDBJ databases">
        <authorList>
            <person name="Brejova B."/>
        </authorList>
    </citation>
    <scope>NUCLEOTIDE SEQUENCE</scope>
</reference>
<evidence type="ECO:0000256" key="8">
    <source>
        <dbReference type="ARBA" id="ARBA00023136"/>
    </source>
</evidence>
<dbReference type="OrthoDB" id="4037694at2759"/>
<dbReference type="GO" id="GO:0042407">
    <property type="term" value="P:cristae formation"/>
    <property type="evidence" value="ECO:0007669"/>
    <property type="project" value="InterPro"/>
</dbReference>
<accession>A0A9W4XJE7</accession>
<evidence type="ECO:0000313" key="13">
    <source>
        <dbReference type="Proteomes" id="UP001152885"/>
    </source>
</evidence>
<evidence type="ECO:0000256" key="10">
    <source>
        <dbReference type="ARBA" id="ARBA00032985"/>
    </source>
</evidence>
<evidence type="ECO:0000256" key="11">
    <source>
        <dbReference type="RuleBase" id="RU363010"/>
    </source>
</evidence>
<evidence type="ECO:0000313" key="12">
    <source>
        <dbReference type="EMBL" id="CAI5755883.1"/>
    </source>
</evidence>
<keyword evidence="11" id="KW-0999">Mitochondrion inner membrane</keyword>
<evidence type="ECO:0000256" key="9">
    <source>
        <dbReference type="ARBA" id="ARBA00032159"/>
    </source>
</evidence>
<comment type="caution">
    <text evidence="12">The sequence shown here is derived from an EMBL/GenBank/DDBJ whole genome shotgun (WGS) entry which is preliminary data.</text>
</comment>
<dbReference type="AlphaFoldDB" id="A0A9W4XJE7"/>
<name>A0A9W4XJE7_9ASCO</name>
<comment type="subcellular location">
    <subcellularLocation>
        <location evidence="2">Membrane</location>
    </subcellularLocation>
    <subcellularLocation>
        <location evidence="11">Mitochondrion inner membrane</location>
        <topology evidence="11">Single-pass membrane protein</topology>
    </subcellularLocation>
</comment>
<dbReference type="GO" id="GO:0044284">
    <property type="term" value="C:mitochondrial crista junction"/>
    <property type="evidence" value="ECO:0007669"/>
    <property type="project" value="InterPro"/>
</dbReference>
<evidence type="ECO:0000256" key="5">
    <source>
        <dbReference type="ARBA" id="ARBA00022692"/>
    </source>
</evidence>
<keyword evidence="7 11" id="KW-0496">Mitochondrion</keyword>
<evidence type="ECO:0000256" key="7">
    <source>
        <dbReference type="ARBA" id="ARBA00023128"/>
    </source>
</evidence>
<keyword evidence="6" id="KW-1133">Transmembrane helix</keyword>
<gene>
    <name evidence="12" type="ORF">CANVERA_P0399</name>
</gene>
<evidence type="ECO:0000256" key="2">
    <source>
        <dbReference type="ARBA" id="ARBA00004370"/>
    </source>
</evidence>
<evidence type="ECO:0000256" key="6">
    <source>
        <dbReference type="ARBA" id="ARBA00022989"/>
    </source>
</evidence>
<organism evidence="12 13">
    <name type="scientific">Candida verbasci</name>
    <dbReference type="NCBI Taxonomy" id="1227364"/>
    <lineage>
        <taxon>Eukaryota</taxon>
        <taxon>Fungi</taxon>
        <taxon>Dikarya</taxon>
        <taxon>Ascomycota</taxon>
        <taxon>Saccharomycotina</taxon>
        <taxon>Pichiomycetes</taxon>
        <taxon>Debaryomycetaceae</taxon>
        <taxon>Candida/Lodderomyces clade</taxon>
        <taxon>Candida</taxon>
    </lineage>
</organism>
<dbReference type="Proteomes" id="UP001152885">
    <property type="component" value="Unassembled WGS sequence"/>
</dbReference>
<proteinExistence type="inferred from homology"/>
<comment type="similarity">
    <text evidence="3 11">Belongs to the MICOS complex subunit Mic12 family.</text>
</comment>
<dbReference type="Pfam" id="PF17050">
    <property type="entry name" value="AIM5"/>
    <property type="match status" value="1"/>
</dbReference>
<keyword evidence="8" id="KW-0472">Membrane</keyword>
<evidence type="ECO:0000256" key="1">
    <source>
        <dbReference type="ARBA" id="ARBA00002689"/>
    </source>
</evidence>
<evidence type="ECO:0000256" key="3">
    <source>
        <dbReference type="ARBA" id="ARBA00009188"/>
    </source>
</evidence>
<sequence>MGGRIHGFLGGVLLTSTITYLTKQYIVKNSLFISDSLRSSNYTIQNKILSNKHYENLSIPNKHTTDEIRSFNETCKDLWNEEIIKMVNWVYGINWYKIGMKIDEKTGEISSRLVESLKKE</sequence>
<protein>
    <recommendedName>
        <fullName evidence="4 11">MICOS complex subunit MIC12</fullName>
    </recommendedName>
    <alternativeName>
        <fullName evidence="10 11">Altered inheritance of mitochondria protein 5, mitochondrial</fullName>
    </alternativeName>
    <alternativeName>
        <fullName evidence="9 11">Found in mitochondrial proteome protein 51</fullName>
    </alternativeName>
</protein>
<comment type="subunit">
    <text evidence="11">Component of the mitochondrial contact site and cristae organizing system (MICOS) complex.</text>
</comment>
<dbReference type="EMBL" id="CANTUO010000001">
    <property type="protein sequence ID" value="CAI5755883.1"/>
    <property type="molecule type" value="Genomic_DNA"/>
</dbReference>